<keyword evidence="3" id="KW-1185">Reference proteome</keyword>
<dbReference type="PANTHER" id="PTHR43566">
    <property type="entry name" value="CONSERVED PROTEIN"/>
    <property type="match status" value="1"/>
</dbReference>
<dbReference type="KEGG" id="mmn:midi_01070"/>
<dbReference type="Pfam" id="PF13635">
    <property type="entry name" value="DUF4143"/>
    <property type="match status" value="1"/>
</dbReference>
<dbReference type="InterPro" id="IPR025420">
    <property type="entry name" value="DUF4143"/>
</dbReference>
<reference evidence="2 3" key="1">
    <citation type="journal article" date="2011" name="Mol. Biol. Evol.">
        <title>Phylogenomic evidence for the presence of a flagellum and cbb3 oxidase in the free-living mitochondrial ancestor.</title>
        <authorList>
            <person name="Sassera D."/>
            <person name="Lo N."/>
            <person name="Epis S."/>
            <person name="D'Auria G."/>
            <person name="Montagna M."/>
            <person name="Comandatore F."/>
            <person name="Horner D."/>
            <person name="Pereto J."/>
            <person name="Luciano A.M."/>
            <person name="Franciosi F."/>
            <person name="Ferri E."/>
            <person name="Crotti E."/>
            <person name="Bazzocchi C."/>
            <person name="Daffonchio D."/>
            <person name="Sacchi L."/>
            <person name="Moya A."/>
            <person name="Latorre A."/>
            <person name="Bandi C."/>
        </authorList>
    </citation>
    <scope>NUCLEOTIDE SEQUENCE [LARGE SCALE GENOMIC DNA]</scope>
    <source>
        <strain evidence="2 3">IricVA</strain>
    </source>
</reference>
<gene>
    <name evidence="2" type="ordered locus">midi_01070</name>
</gene>
<accession>F7XTY8</accession>
<protein>
    <submittedName>
        <fullName evidence="2">AAA+ superfamily protein</fullName>
    </submittedName>
</protein>
<sequence>MSFSNGEMINFTNISREVAIDAKIVKEYFHTLEDTLLGYFIYPYSKKVNREIITSQPKFYLFDVGLATHLSKNHFETIE</sequence>
<proteinExistence type="predicted"/>
<dbReference type="HOGENOM" id="CLU_196742_0_0_5"/>
<dbReference type="AlphaFoldDB" id="F7XTY8"/>
<dbReference type="EMBL" id="CP002130">
    <property type="protein sequence ID" value="AEI89347.1"/>
    <property type="molecule type" value="Genomic_DNA"/>
</dbReference>
<evidence type="ECO:0000313" key="3">
    <source>
        <dbReference type="Proteomes" id="UP000006639"/>
    </source>
</evidence>
<evidence type="ECO:0000313" key="2">
    <source>
        <dbReference type="EMBL" id="AEI89347.1"/>
    </source>
</evidence>
<feature type="domain" description="DUF4143" evidence="1">
    <location>
        <begin position="5"/>
        <end position="74"/>
    </location>
</feature>
<organism evidence="2 3">
    <name type="scientific">Midichloria mitochondrii (strain IricVA)</name>
    <dbReference type="NCBI Taxonomy" id="696127"/>
    <lineage>
        <taxon>Bacteria</taxon>
        <taxon>Pseudomonadati</taxon>
        <taxon>Pseudomonadota</taxon>
        <taxon>Alphaproteobacteria</taxon>
        <taxon>Rickettsiales</taxon>
        <taxon>Candidatus Midichloriaceae</taxon>
        <taxon>Candidatus Midichloria</taxon>
    </lineage>
</organism>
<evidence type="ECO:0000259" key="1">
    <source>
        <dbReference type="Pfam" id="PF13635"/>
    </source>
</evidence>
<name>F7XTY8_MIDMI</name>
<dbReference type="PANTHER" id="PTHR43566:SF2">
    <property type="entry name" value="DUF4143 DOMAIN-CONTAINING PROTEIN"/>
    <property type="match status" value="1"/>
</dbReference>
<dbReference type="Proteomes" id="UP000006639">
    <property type="component" value="Chromosome"/>
</dbReference>